<organism evidence="3">
    <name type="scientific">Blautia glucerasea</name>
    <dbReference type="NCBI Taxonomy" id="536633"/>
    <lineage>
        <taxon>Bacteria</taxon>
        <taxon>Bacillati</taxon>
        <taxon>Bacillota</taxon>
        <taxon>Clostridia</taxon>
        <taxon>Lachnospirales</taxon>
        <taxon>Lachnospiraceae</taxon>
        <taxon>Blautia</taxon>
    </lineage>
</organism>
<dbReference type="InterPro" id="IPR010982">
    <property type="entry name" value="Lambda_DNA-bd_dom_sf"/>
</dbReference>
<evidence type="ECO:0000313" key="3">
    <source>
        <dbReference type="EMBL" id="VYS87010.1"/>
    </source>
</evidence>
<reference evidence="3" key="1">
    <citation type="submission" date="2019-11" db="EMBL/GenBank/DDBJ databases">
        <authorList>
            <person name="Feng L."/>
        </authorList>
    </citation>
    <scope>NUCLEOTIDE SEQUENCE</scope>
    <source>
        <strain evidence="3">BgluceraseaLFYP119</strain>
    </source>
</reference>
<evidence type="ECO:0000259" key="2">
    <source>
        <dbReference type="PROSITE" id="PS50943"/>
    </source>
</evidence>
<evidence type="ECO:0000256" key="1">
    <source>
        <dbReference type="ARBA" id="ARBA00023125"/>
    </source>
</evidence>
<dbReference type="Gene3D" id="1.10.260.40">
    <property type="entry name" value="lambda repressor-like DNA-binding domains"/>
    <property type="match status" value="1"/>
</dbReference>
<accession>A0A6N2S6C4</accession>
<proteinExistence type="predicted"/>
<dbReference type="GO" id="GO:0003677">
    <property type="term" value="F:DNA binding"/>
    <property type="evidence" value="ECO:0007669"/>
    <property type="project" value="UniProtKB-KW"/>
</dbReference>
<dbReference type="RefSeq" id="WP_156353230.1">
    <property type="nucleotide sequence ID" value="NZ_CACRST010000009.1"/>
</dbReference>
<dbReference type="InterPro" id="IPR001387">
    <property type="entry name" value="Cro/C1-type_HTH"/>
</dbReference>
<dbReference type="AlphaFoldDB" id="A0A6N2S6C4"/>
<dbReference type="CDD" id="cd00093">
    <property type="entry name" value="HTH_XRE"/>
    <property type="match status" value="1"/>
</dbReference>
<protein>
    <submittedName>
        <fullName evidence="3">Anaerobic benzoate catabolism transcriptional regulator</fullName>
    </submittedName>
</protein>
<feature type="domain" description="HTH cro/C1-type" evidence="2">
    <location>
        <begin position="7"/>
        <end position="61"/>
    </location>
</feature>
<keyword evidence="1" id="KW-0238">DNA-binding</keyword>
<sequence>MTFSENLKQIRINKGFSQKEIAERLGVSQPSYAQYENGKRNPKLETVRKIAEALGVYISDLVVDWKQYGSSEYAQDIINDITQNVISSAEEAVFSGKEVMRDLKETFIISDFRKLNKEGQDKAIEQVELLTKIPEYRKDTEE</sequence>
<gene>
    <name evidence="3" type="ORF">BGLFYP119_00922</name>
</gene>
<dbReference type="PANTHER" id="PTHR46558">
    <property type="entry name" value="TRACRIPTIONAL REGULATORY PROTEIN-RELATED-RELATED"/>
    <property type="match status" value="1"/>
</dbReference>
<dbReference type="EMBL" id="CACRST010000009">
    <property type="protein sequence ID" value="VYS87010.1"/>
    <property type="molecule type" value="Genomic_DNA"/>
</dbReference>
<dbReference type="PROSITE" id="PS50943">
    <property type="entry name" value="HTH_CROC1"/>
    <property type="match status" value="1"/>
</dbReference>
<dbReference type="SMART" id="SM00530">
    <property type="entry name" value="HTH_XRE"/>
    <property type="match status" value="1"/>
</dbReference>
<name>A0A6N2S6C4_9FIRM</name>
<dbReference type="PANTHER" id="PTHR46558:SF4">
    <property type="entry name" value="DNA-BIDING PHAGE PROTEIN"/>
    <property type="match status" value="1"/>
</dbReference>
<dbReference type="Pfam" id="PF01381">
    <property type="entry name" value="HTH_3"/>
    <property type="match status" value="1"/>
</dbReference>
<dbReference type="SUPFAM" id="SSF47413">
    <property type="entry name" value="lambda repressor-like DNA-binding domains"/>
    <property type="match status" value="1"/>
</dbReference>